<dbReference type="SFLD" id="SFLDG01067">
    <property type="entry name" value="SPASM/twitch_domain_containing"/>
    <property type="match status" value="1"/>
</dbReference>
<keyword evidence="6" id="KW-0411">Iron-sulfur</keyword>
<dbReference type="Proteomes" id="UP001078443">
    <property type="component" value="Unassembled WGS sequence"/>
</dbReference>
<dbReference type="InterPro" id="IPR006638">
    <property type="entry name" value="Elp3/MiaA/NifB-like_rSAM"/>
</dbReference>
<comment type="cofactor">
    <cofactor evidence="1">
        <name>[4Fe-4S] cluster</name>
        <dbReference type="ChEBI" id="CHEBI:49883"/>
    </cofactor>
</comment>
<sequence>MKEFKYIFGPVPSRRMGLSVGVSPIPRKACNYSCAYCQLGRTDRMTNQRSEFFKLSDILDEFKEYLKEQFKFDVVTIVGEGEPTLYSKLGELILELKKLTSKPIAVITNSALLYDKEVRKELMNADIVLPSLDAHNENIFKKVNRPYGKIKYEEVYQGLVEFSKEYKGELWLEVMIIKDLNDDEKSLIEIKEVLNNIKYSRLYINTPVRPPAEEWVKQASKQSIELAVNILGGISIDMLDSEGFFSEVEDDYEAILSIIRRHPMNQYEIRKFLESRKCSNIEEIFTRLKNDNNVQTVEYKGYNTYRLNI</sequence>
<keyword evidence="3" id="KW-0949">S-adenosyl-L-methionine</keyword>
<name>A0ABT4D1J0_9CLOT</name>
<keyword evidence="2" id="KW-0004">4Fe-4S</keyword>
<evidence type="ECO:0000313" key="9">
    <source>
        <dbReference type="Proteomes" id="UP001078443"/>
    </source>
</evidence>
<accession>A0ABT4D1J0</accession>
<evidence type="ECO:0000256" key="1">
    <source>
        <dbReference type="ARBA" id="ARBA00001966"/>
    </source>
</evidence>
<dbReference type="SUPFAM" id="SSF102114">
    <property type="entry name" value="Radical SAM enzymes"/>
    <property type="match status" value="1"/>
</dbReference>
<evidence type="ECO:0000256" key="3">
    <source>
        <dbReference type="ARBA" id="ARBA00022691"/>
    </source>
</evidence>
<dbReference type="SFLD" id="SFLDS00029">
    <property type="entry name" value="Radical_SAM"/>
    <property type="match status" value="1"/>
</dbReference>
<dbReference type="SFLD" id="SFLDG01083">
    <property type="entry name" value="Uncharacterised_Radical_SAM_Su"/>
    <property type="match status" value="1"/>
</dbReference>
<dbReference type="SMART" id="SM00729">
    <property type="entry name" value="Elp3"/>
    <property type="match status" value="1"/>
</dbReference>
<keyword evidence="9" id="KW-1185">Reference proteome</keyword>
<feature type="domain" description="Radical SAM core" evidence="7">
    <location>
        <begin position="14"/>
        <end position="237"/>
    </location>
</feature>
<dbReference type="InterPro" id="IPR040084">
    <property type="entry name" value="GTPase_Obg"/>
</dbReference>
<gene>
    <name evidence="8" type="ORF">OW763_12165</name>
</gene>
<dbReference type="InterPro" id="IPR007197">
    <property type="entry name" value="rSAM"/>
</dbReference>
<dbReference type="PANTHER" id="PTHR43787">
    <property type="entry name" value="FEMO COFACTOR BIOSYNTHESIS PROTEIN NIFB-RELATED"/>
    <property type="match status" value="1"/>
</dbReference>
<dbReference type="CDD" id="cd01335">
    <property type="entry name" value="Radical_SAM"/>
    <property type="match status" value="1"/>
</dbReference>
<comment type="caution">
    <text evidence="8">The sequence shown here is derived from an EMBL/GenBank/DDBJ whole genome shotgun (WGS) entry which is preliminary data.</text>
</comment>
<dbReference type="Pfam" id="PF04055">
    <property type="entry name" value="Radical_SAM"/>
    <property type="match status" value="1"/>
</dbReference>
<dbReference type="InterPro" id="IPR058240">
    <property type="entry name" value="rSAM_sf"/>
</dbReference>
<dbReference type="PANTHER" id="PTHR43787:SF11">
    <property type="entry name" value="UPF0026 PROTEIN SLR1464"/>
    <property type="match status" value="1"/>
</dbReference>
<evidence type="ECO:0000256" key="5">
    <source>
        <dbReference type="ARBA" id="ARBA00023004"/>
    </source>
</evidence>
<dbReference type="PROSITE" id="PS51918">
    <property type="entry name" value="RADICAL_SAM"/>
    <property type="match status" value="1"/>
</dbReference>
<evidence type="ECO:0000256" key="6">
    <source>
        <dbReference type="ARBA" id="ARBA00023014"/>
    </source>
</evidence>
<protein>
    <submittedName>
        <fullName evidence="8">Radical SAM protein</fullName>
    </submittedName>
</protein>
<reference evidence="8" key="1">
    <citation type="submission" date="2022-12" db="EMBL/GenBank/DDBJ databases">
        <authorList>
            <person name="Wang J."/>
        </authorList>
    </citation>
    <scope>NUCLEOTIDE SEQUENCE</scope>
    <source>
        <strain evidence="8">HY-45-18</strain>
    </source>
</reference>
<evidence type="ECO:0000313" key="8">
    <source>
        <dbReference type="EMBL" id="MCY6485094.1"/>
    </source>
</evidence>
<dbReference type="Gene3D" id="3.20.20.70">
    <property type="entry name" value="Aldolase class I"/>
    <property type="match status" value="1"/>
</dbReference>
<dbReference type="EMBL" id="JAPQER010000005">
    <property type="protein sequence ID" value="MCY6485094.1"/>
    <property type="molecule type" value="Genomic_DNA"/>
</dbReference>
<evidence type="ECO:0000256" key="4">
    <source>
        <dbReference type="ARBA" id="ARBA00022723"/>
    </source>
</evidence>
<evidence type="ECO:0000259" key="7">
    <source>
        <dbReference type="PROSITE" id="PS51918"/>
    </source>
</evidence>
<evidence type="ECO:0000256" key="2">
    <source>
        <dbReference type="ARBA" id="ARBA00022485"/>
    </source>
</evidence>
<keyword evidence="5" id="KW-0408">Iron</keyword>
<proteinExistence type="predicted"/>
<keyword evidence="4" id="KW-0479">Metal-binding</keyword>
<organism evidence="8 9">
    <name type="scientific">Clostridium aestuarii</name>
    <dbReference type="NCBI Taxonomy" id="338193"/>
    <lineage>
        <taxon>Bacteria</taxon>
        <taxon>Bacillati</taxon>
        <taxon>Bacillota</taxon>
        <taxon>Clostridia</taxon>
        <taxon>Eubacteriales</taxon>
        <taxon>Clostridiaceae</taxon>
        <taxon>Clostridium</taxon>
    </lineage>
</organism>
<dbReference type="InterPro" id="IPR013785">
    <property type="entry name" value="Aldolase_TIM"/>
</dbReference>
<dbReference type="RefSeq" id="WP_268041417.1">
    <property type="nucleotide sequence ID" value="NZ_JAPQER010000005.1"/>
</dbReference>